<dbReference type="GO" id="GO:0006598">
    <property type="term" value="P:polyamine catabolic process"/>
    <property type="evidence" value="ECO:0007669"/>
    <property type="project" value="TreeGrafter"/>
</dbReference>
<dbReference type="CDD" id="cd01745">
    <property type="entry name" value="GATase1_2"/>
    <property type="match status" value="1"/>
</dbReference>
<dbReference type="InterPro" id="IPR029062">
    <property type="entry name" value="Class_I_gatase-like"/>
</dbReference>
<protein>
    <submittedName>
        <fullName evidence="1">Peptidase C26</fullName>
    </submittedName>
</protein>
<dbReference type="InterPro" id="IPR044668">
    <property type="entry name" value="PuuD-like"/>
</dbReference>
<sequence length="249" mass="26600">MRTPPIIGICAAYENAAWSFWNQPAAIVSSTYLNKVREAGGLAIGLIPDPSVVADPRLLLDRIDGLLLIGGADLEPGTYGQTKTDRTEGTAPARDAFEIALAAEALAMDLPVLGICRGLQILNVAAGGTLHQHLLDEGYEEHRRSPGRLDHPTYHDVVVTPGTLAASITGAGTSHVNSHHHQGIARIGDGASVTARSLPDDLPEALEWRGCRYVLGVQWHPEAVELEHALTDFVAAAAASRREHLWPSN</sequence>
<comment type="caution">
    <text evidence="1">The sequence shown here is derived from an EMBL/GenBank/DDBJ whole genome shotgun (WGS) entry which is preliminary data.</text>
</comment>
<evidence type="ECO:0000313" key="2">
    <source>
        <dbReference type="Proteomes" id="UP000193622"/>
    </source>
</evidence>
<dbReference type="PANTHER" id="PTHR43235:SF1">
    <property type="entry name" value="GLUTAMINE AMIDOTRANSFERASE PB2B2.05-RELATED"/>
    <property type="match status" value="1"/>
</dbReference>
<reference evidence="1 2" key="1">
    <citation type="submission" date="2016-01" db="EMBL/GenBank/DDBJ databases">
        <title>The new phylogeny of the genus Mycobacterium.</title>
        <authorList>
            <person name="Tarcisio F."/>
            <person name="Conor M."/>
            <person name="Antonella G."/>
            <person name="Elisabetta G."/>
            <person name="Giulia F.S."/>
            <person name="Sara T."/>
            <person name="Anna F."/>
            <person name="Clotilde B."/>
            <person name="Roberto B."/>
            <person name="Veronica D.S."/>
            <person name="Fabio R."/>
            <person name="Monica P."/>
            <person name="Olivier J."/>
            <person name="Enrico T."/>
            <person name="Nicola S."/>
        </authorList>
    </citation>
    <scope>NUCLEOTIDE SEQUENCE [LARGE SCALE GENOMIC DNA]</scope>
    <source>
        <strain evidence="1 2">DSM 45541</strain>
    </source>
</reference>
<dbReference type="GO" id="GO:0005829">
    <property type="term" value="C:cytosol"/>
    <property type="evidence" value="ECO:0007669"/>
    <property type="project" value="TreeGrafter"/>
</dbReference>
<dbReference type="AlphaFoldDB" id="A0A1X1WPX5"/>
<dbReference type="EMBL" id="LQPC01000028">
    <property type="protein sequence ID" value="ORV88590.1"/>
    <property type="molecule type" value="Genomic_DNA"/>
</dbReference>
<evidence type="ECO:0000313" key="1">
    <source>
        <dbReference type="EMBL" id="ORV88590.1"/>
    </source>
</evidence>
<dbReference type="PANTHER" id="PTHR43235">
    <property type="entry name" value="GLUTAMINE AMIDOTRANSFERASE PB2B2.05-RELATED"/>
    <property type="match status" value="1"/>
</dbReference>
<dbReference type="SUPFAM" id="SSF52317">
    <property type="entry name" value="Class I glutamine amidotransferase-like"/>
    <property type="match status" value="1"/>
</dbReference>
<name>A0A1X1WPX5_MYCIR</name>
<gene>
    <name evidence="1" type="ORF">AWC12_11785</name>
</gene>
<dbReference type="InterPro" id="IPR011697">
    <property type="entry name" value="Peptidase_C26"/>
</dbReference>
<proteinExistence type="predicted"/>
<accession>A0A1X1WPX5</accession>
<dbReference type="Pfam" id="PF07722">
    <property type="entry name" value="Peptidase_C26"/>
    <property type="match status" value="1"/>
</dbReference>
<dbReference type="GO" id="GO:0033969">
    <property type="term" value="F:gamma-glutamyl-gamma-aminobutyrate hydrolase activity"/>
    <property type="evidence" value="ECO:0007669"/>
    <property type="project" value="TreeGrafter"/>
</dbReference>
<dbReference type="Gene3D" id="3.40.50.880">
    <property type="match status" value="1"/>
</dbReference>
<organism evidence="1 2">
    <name type="scientific">Mycolicibacterium iranicum</name>
    <name type="common">Mycobacterium iranicum</name>
    <dbReference type="NCBI Taxonomy" id="912594"/>
    <lineage>
        <taxon>Bacteria</taxon>
        <taxon>Bacillati</taxon>
        <taxon>Actinomycetota</taxon>
        <taxon>Actinomycetes</taxon>
        <taxon>Mycobacteriales</taxon>
        <taxon>Mycobacteriaceae</taxon>
        <taxon>Mycolicibacterium</taxon>
    </lineage>
</organism>
<dbReference type="Proteomes" id="UP000193622">
    <property type="component" value="Unassembled WGS sequence"/>
</dbReference>
<dbReference type="PROSITE" id="PS51273">
    <property type="entry name" value="GATASE_TYPE_1"/>
    <property type="match status" value="1"/>
</dbReference>
<dbReference type="RefSeq" id="WP_085174276.1">
    <property type="nucleotide sequence ID" value="NZ_LQPC01000028.1"/>
</dbReference>